<dbReference type="PANTHER" id="PTHR46363">
    <property type="entry name" value="DEOXYRIBONUCLEASE TATDN2-RELATED"/>
    <property type="match status" value="1"/>
</dbReference>
<dbReference type="PIRSF" id="PIRSF005902">
    <property type="entry name" value="DNase_TatD"/>
    <property type="match status" value="1"/>
</dbReference>
<evidence type="ECO:0000313" key="5">
    <source>
        <dbReference type="Proteomes" id="UP000053660"/>
    </source>
</evidence>
<feature type="binding site" evidence="3">
    <location>
        <position position="152"/>
    </location>
    <ligand>
        <name>a divalent metal cation</name>
        <dbReference type="ChEBI" id="CHEBI:60240"/>
        <label>2</label>
    </ligand>
</feature>
<dbReference type="Pfam" id="PF01026">
    <property type="entry name" value="TatD_DNase"/>
    <property type="match status" value="1"/>
</dbReference>
<keyword evidence="2 4" id="KW-0378">Hydrolase</keyword>
<dbReference type="InterPro" id="IPR032466">
    <property type="entry name" value="Metal_Hydrolase"/>
</dbReference>
<dbReference type="PROSITE" id="PS01137">
    <property type="entry name" value="TATD_1"/>
    <property type="match status" value="1"/>
</dbReference>
<dbReference type="GO" id="GO:0046872">
    <property type="term" value="F:metal ion binding"/>
    <property type="evidence" value="ECO:0007669"/>
    <property type="project" value="UniProtKB-KW"/>
</dbReference>
<keyword evidence="3" id="KW-0479">Metal-binding</keyword>
<sequence>MKMLIRTEVKEFFFDSHCHLDFIYKKYSCGGIDSWLKSEPGIMHEKFIGCIPNFIEPNLFVENLDPAQYDMDWILQQLQSKYVLGASYGCHPHYGDAFDDRILEKLQYLVENRRMSKLLAIGECGLDYMKRVECYTAQLALARKKDVPLVIHCRSGPRGPGDAEKMCLSAMEEAGLSRFHNIHRHCFTENWDTAQKWMESYDNVYFGT</sequence>
<keyword evidence="5" id="KW-1185">Reference proteome</keyword>
<dbReference type="EMBL" id="KN557740">
    <property type="protein sequence ID" value="KHJ87449.1"/>
    <property type="molecule type" value="Genomic_DNA"/>
</dbReference>
<dbReference type="PANTHER" id="PTHR46363:SF1">
    <property type="entry name" value="DEOXYRIBONUCLEASE TATDN2-RELATED"/>
    <property type="match status" value="1"/>
</dbReference>
<evidence type="ECO:0000256" key="3">
    <source>
        <dbReference type="PIRSR" id="PIRSR005902-1"/>
    </source>
</evidence>
<gene>
    <name evidence="4" type="ORF">OESDEN_12777</name>
</gene>
<comment type="similarity">
    <text evidence="1">Belongs to the metallo-dependent hydrolases superfamily. TatD-type hydrolase family.</text>
</comment>
<dbReference type="InterPro" id="IPR018228">
    <property type="entry name" value="DNase_TatD-rel_CS"/>
</dbReference>
<dbReference type="OrthoDB" id="5850839at2759"/>
<dbReference type="Gene3D" id="3.20.20.140">
    <property type="entry name" value="Metal-dependent hydrolases"/>
    <property type="match status" value="1"/>
</dbReference>
<evidence type="ECO:0000256" key="2">
    <source>
        <dbReference type="ARBA" id="ARBA00022801"/>
    </source>
</evidence>
<accession>A0A0B1SR61</accession>
<dbReference type="GO" id="GO:0016788">
    <property type="term" value="F:hydrolase activity, acting on ester bonds"/>
    <property type="evidence" value="ECO:0007669"/>
    <property type="project" value="InterPro"/>
</dbReference>
<proteinExistence type="inferred from homology"/>
<feature type="binding site" evidence="3">
    <location>
        <position position="185"/>
    </location>
    <ligand>
        <name>a divalent metal cation</name>
        <dbReference type="ChEBI" id="CHEBI:60240"/>
        <label>2</label>
    </ligand>
</feature>
<protein>
    <submittedName>
        <fullName evidence="4">Hydrolase, TatD family</fullName>
    </submittedName>
</protein>
<feature type="binding site" evidence="3">
    <location>
        <position position="123"/>
    </location>
    <ligand>
        <name>a divalent metal cation</name>
        <dbReference type="ChEBI" id="CHEBI:60240"/>
        <label>1</label>
    </ligand>
</feature>
<organism evidence="4 5">
    <name type="scientific">Oesophagostomum dentatum</name>
    <name type="common">Nodular worm</name>
    <dbReference type="NCBI Taxonomy" id="61180"/>
    <lineage>
        <taxon>Eukaryota</taxon>
        <taxon>Metazoa</taxon>
        <taxon>Ecdysozoa</taxon>
        <taxon>Nematoda</taxon>
        <taxon>Chromadorea</taxon>
        <taxon>Rhabditida</taxon>
        <taxon>Rhabditina</taxon>
        <taxon>Rhabditomorpha</taxon>
        <taxon>Strongyloidea</taxon>
        <taxon>Strongylidae</taxon>
        <taxon>Oesophagostomum</taxon>
    </lineage>
</organism>
<name>A0A0B1SR61_OESDE</name>
<reference evidence="4 5" key="1">
    <citation type="submission" date="2014-03" db="EMBL/GenBank/DDBJ databases">
        <title>Draft genome of the hookworm Oesophagostomum dentatum.</title>
        <authorList>
            <person name="Mitreva M."/>
        </authorList>
    </citation>
    <scope>NUCLEOTIDE SEQUENCE [LARGE SCALE GENOMIC DNA]</scope>
    <source>
        <strain evidence="4 5">OD-Hann</strain>
    </source>
</reference>
<evidence type="ECO:0000313" key="4">
    <source>
        <dbReference type="EMBL" id="KHJ87449.1"/>
    </source>
</evidence>
<evidence type="ECO:0000256" key="1">
    <source>
        <dbReference type="ARBA" id="ARBA00009275"/>
    </source>
</evidence>
<dbReference type="InterPro" id="IPR001130">
    <property type="entry name" value="TatD-like"/>
</dbReference>
<dbReference type="SUPFAM" id="SSF51556">
    <property type="entry name" value="Metallo-dependent hydrolases"/>
    <property type="match status" value="1"/>
</dbReference>
<dbReference type="AlphaFoldDB" id="A0A0B1SR61"/>
<dbReference type="Proteomes" id="UP000053660">
    <property type="component" value="Unassembled WGS sequence"/>
</dbReference>